<comment type="caution">
    <text evidence="2">The sequence shown here is derived from an EMBL/GenBank/DDBJ whole genome shotgun (WGS) entry which is preliminary data.</text>
</comment>
<evidence type="ECO:0000256" key="1">
    <source>
        <dbReference type="SAM" id="MobiDB-lite"/>
    </source>
</evidence>
<dbReference type="Proteomes" id="UP001501195">
    <property type="component" value="Unassembled WGS sequence"/>
</dbReference>
<dbReference type="EMBL" id="BAABIL010000152">
    <property type="protein sequence ID" value="GAA4971680.1"/>
    <property type="molecule type" value="Genomic_DNA"/>
</dbReference>
<keyword evidence="3" id="KW-1185">Reference proteome</keyword>
<sequence length="115" mass="12654">MIHYCIKAAIMAGIGAAVGPLDRASVRVHPLRQARPEAHWVAPRQQEPPPPPHPAWTPPPSEGIVAGPPAPGYEVVGDVRTGWDLRRQRTLSHLATFSERHHAVNESWRLVACED</sequence>
<accession>A0ABP9HJ11</accession>
<proteinExistence type="predicted"/>
<evidence type="ECO:0000313" key="3">
    <source>
        <dbReference type="Proteomes" id="UP001501195"/>
    </source>
</evidence>
<protein>
    <submittedName>
        <fullName evidence="2">Uncharacterized protein</fullName>
    </submittedName>
</protein>
<evidence type="ECO:0000313" key="2">
    <source>
        <dbReference type="EMBL" id="GAA4971680.1"/>
    </source>
</evidence>
<gene>
    <name evidence="2" type="ORF">GCM10023225_11690</name>
</gene>
<name>A0ABP9HJ11_9ACTN</name>
<organism evidence="2 3">
    <name type="scientific">Kineococcus glutinatus</name>
    <dbReference type="NCBI Taxonomy" id="1070872"/>
    <lineage>
        <taxon>Bacteria</taxon>
        <taxon>Bacillati</taxon>
        <taxon>Actinomycetota</taxon>
        <taxon>Actinomycetes</taxon>
        <taxon>Kineosporiales</taxon>
        <taxon>Kineosporiaceae</taxon>
        <taxon>Kineococcus</taxon>
    </lineage>
</organism>
<feature type="compositionally biased region" description="Pro residues" evidence="1">
    <location>
        <begin position="46"/>
        <end position="61"/>
    </location>
</feature>
<reference evidence="3" key="1">
    <citation type="journal article" date="2019" name="Int. J. Syst. Evol. Microbiol.">
        <title>The Global Catalogue of Microorganisms (GCM) 10K type strain sequencing project: providing services to taxonomists for standard genome sequencing and annotation.</title>
        <authorList>
            <consortium name="The Broad Institute Genomics Platform"/>
            <consortium name="The Broad Institute Genome Sequencing Center for Infectious Disease"/>
            <person name="Wu L."/>
            <person name="Ma J."/>
        </authorList>
    </citation>
    <scope>NUCLEOTIDE SEQUENCE [LARGE SCALE GENOMIC DNA]</scope>
    <source>
        <strain evidence="3">JCM 18126</strain>
    </source>
</reference>
<feature type="region of interest" description="Disordered" evidence="1">
    <location>
        <begin position="40"/>
        <end position="70"/>
    </location>
</feature>